<dbReference type="GO" id="GO:0046983">
    <property type="term" value="F:protein dimerization activity"/>
    <property type="evidence" value="ECO:0007669"/>
    <property type="project" value="InterPro"/>
</dbReference>
<dbReference type="InterPro" id="IPR012337">
    <property type="entry name" value="RNaseH-like_sf"/>
</dbReference>
<dbReference type="GO" id="GO:0003676">
    <property type="term" value="F:nucleic acid binding"/>
    <property type="evidence" value="ECO:0007669"/>
    <property type="project" value="InterPro"/>
</dbReference>
<dbReference type="Pfam" id="PF05699">
    <property type="entry name" value="Dimer_Tnp_hAT"/>
    <property type="match status" value="1"/>
</dbReference>
<proteinExistence type="predicted"/>
<dbReference type="InterPro" id="IPR008906">
    <property type="entry name" value="HATC_C_dom"/>
</dbReference>
<organism evidence="3 4">
    <name type="scientific">Chara braunii</name>
    <name type="common">Braun's stonewort</name>
    <dbReference type="NCBI Taxonomy" id="69332"/>
    <lineage>
        <taxon>Eukaryota</taxon>
        <taxon>Viridiplantae</taxon>
        <taxon>Streptophyta</taxon>
        <taxon>Charophyceae</taxon>
        <taxon>Charales</taxon>
        <taxon>Characeae</taxon>
        <taxon>Chara</taxon>
    </lineage>
</organism>
<reference evidence="3 4" key="1">
    <citation type="journal article" date="2018" name="Cell">
        <title>The Chara Genome: Secondary Complexity and Implications for Plant Terrestrialization.</title>
        <authorList>
            <person name="Nishiyama T."/>
            <person name="Sakayama H."/>
            <person name="Vries J.D."/>
            <person name="Buschmann H."/>
            <person name="Saint-Marcoux D."/>
            <person name="Ullrich K.K."/>
            <person name="Haas F.B."/>
            <person name="Vanderstraeten L."/>
            <person name="Becker D."/>
            <person name="Lang D."/>
            <person name="Vosolsobe S."/>
            <person name="Rombauts S."/>
            <person name="Wilhelmsson P.K.I."/>
            <person name="Janitza P."/>
            <person name="Kern R."/>
            <person name="Heyl A."/>
            <person name="Rumpler F."/>
            <person name="Villalobos L.I.A.C."/>
            <person name="Clay J.M."/>
            <person name="Skokan R."/>
            <person name="Toyoda A."/>
            <person name="Suzuki Y."/>
            <person name="Kagoshima H."/>
            <person name="Schijlen E."/>
            <person name="Tajeshwar N."/>
            <person name="Catarino B."/>
            <person name="Hetherington A.J."/>
            <person name="Saltykova A."/>
            <person name="Bonnot C."/>
            <person name="Breuninger H."/>
            <person name="Symeonidi A."/>
            <person name="Radhakrishnan G.V."/>
            <person name="Van Nieuwerburgh F."/>
            <person name="Deforce D."/>
            <person name="Chang C."/>
            <person name="Karol K.G."/>
            <person name="Hedrich R."/>
            <person name="Ulvskov P."/>
            <person name="Glockner G."/>
            <person name="Delwiche C.F."/>
            <person name="Petrasek J."/>
            <person name="Van de Peer Y."/>
            <person name="Friml J."/>
            <person name="Beilby M."/>
            <person name="Dolan L."/>
            <person name="Kohara Y."/>
            <person name="Sugano S."/>
            <person name="Fujiyama A."/>
            <person name="Delaux P.-M."/>
            <person name="Quint M."/>
            <person name="TheiBen G."/>
            <person name="Hagemann M."/>
            <person name="Harholt J."/>
            <person name="Dunand C."/>
            <person name="Zachgo S."/>
            <person name="Langdale J."/>
            <person name="Maumus F."/>
            <person name="Straeten D.V.D."/>
            <person name="Gould S.B."/>
            <person name="Rensing S.A."/>
        </authorList>
    </citation>
    <scope>NUCLEOTIDE SEQUENCE [LARGE SCALE GENOMIC DNA]</scope>
    <source>
        <strain evidence="3 4">S276</strain>
    </source>
</reference>
<feature type="compositionally biased region" description="Basic and acidic residues" evidence="1">
    <location>
        <begin position="1565"/>
        <end position="1575"/>
    </location>
</feature>
<feature type="region of interest" description="Disordered" evidence="1">
    <location>
        <begin position="966"/>
        <end position="1003"/>
    </location>
</feature>
<dbReference type="Gramene" id="GBG76171">
    <property type="protein sequence ID" value="GBG76171"/>
    <property type="gene ID" value="CBR_g21919"/>
</dbReference>
<evidence type="ECO:0000259" key="2">
    <source>
        <dbReference type="PROSITE" id="PS50994"/>
    </source>
</evidence>
<feature type="domain" description="Integrase catalytic" evidence="2">
    <location>
        <begin position="34"/>
        <end position="194"/>
    </location>
</feature>
<dbReference type="Pfam" id="PF24626">
    <property type="entry name" value="SH3_Tf2-1"/>
    <property type="match status" value="1"/>
</dbReference>
<dbReference type="InterPro" id="IPR007021">
    <property type="entry name" value="DUF659"/>
</dbReference>
<feature type="region of interest" description="Disordered" evidence="1">
    <location>
        <begin position="1565"/>
        <end position="1645"/>
    </location>
</feature>
<dbReference type="PANTHER" id="PTHR37984">
    <property type="entry name" value="PROTEIN CBG26694"/>
    <property type="match status" value="1"/>
</dbReference>
<dbReference type="PANTHER" id="PTHR37984:SF5">
    <property type="entry name" value="PROTEIN NYNRIN-LIKE"/>
    <property type="match status" value="1"/>
</dbReference>
<gene>
    <name evidence="3" type="ORF">CBR_g21919</name>
</gene>
<dbReference type="Pfam" id="PF04937">
    <property type="entry name" value="DUF659"/>
    <property type="match status" value="1"/>
</dbReference>
<dbReference type="Gene3D" id="3.30.420.10">
    <property type="entry name" value="Ribonuclease H-like superfamily/Ribonuclease H"/>
    <property type="match status" value="1"/>
</dbReference>
<dbReference type="Pfam" id="PF00665">
    <property type="entry name" value="rve"/>
    <property type="match status" value="1"/>
</dbReference>
<dbReference type="InterPro" id="IPR050951">
    <property type="entry name" value="Retrovirus_Pol_polyprotein"/>
</dbReference>
<feature type="compositionally biased region" description="Polar residues" evidence="1">
    <location>
        <begin position="992"/>
        <end position="1003"/>
    </location>
</feature>
<accession>A0A388L1K3</accession>
<evidence type="ECO:0000313" key="3">
    <source>
        <dbReference type="EMBL" id="GBG76171.1"/>
    </source>
</evidence>
<dbReference type="InterPro" id="IPR056924">
    <property type="entry name" value="SH3_Tf2-1"/>
</dbReference>
<evidence type="ECO:0000256" key="1">
    <source>
        <dbReference type="SAM" id="MobiDB-lite"/>
    </source>
</evidence>
<feature type="compositionally biased region" description="Polar residues" evidence="1">
    <location>
        <begin position="1593"/>
        <end position="1608"/>
    </location>
</feature>
<dbReference type="GO" id="GO:0015074">
    <property type="term" value="P:DNA integration"/>
    <property type="evidence" value="ECO:0007669"/>
    <property type="project" value="InterPro"/>
</dbReference>
<dbReference type="InterPro" id="IPR001584">
    <property type="entry name" value="Integrase_cat-core"/>
</dbReference>
<dbReference type="STRING" id="69332.A0A388L1K3"/>
<dbReference type="EMBL" id="BFEA01000239">
    <property type="protein sequence ID" value="GBG76171.1"/>
    <property type="molecule type" value="Genomic_DNA"/>
</dbReference>
<sequence>MLDDAKKYIQNCQIHRRDTPRIQAPLGLLKPLPIPTRPGQSISMGFMDTLVTGKNGKRHIFVIVDRFTKYARLIAMPETARTEHVIKLFKDNWVRDFGLPKTIVSDRDVWFTSEMWKKAVEQMGSQLQMTFGNHPEANGQAEQMNRVVQHLLRHYIKPSRDDWDEKLPLIASLYNNVVHSTTGVSPNQLHLGWKPRSALDFLLPENRTAATLGTFEFGVQYEKLLQQTVEHIKKSQKAMIASENKRRRQSTFQVGERVWVKASELGQEFVISRKLMPQYFGPWEVLDIVGNDLDGPSYVIRIPGHLCTYPVFHASKLAPFAEAAQFPSRRSMLPPTMDGHVDVDDILDHRDTPVPKPPGRGRPPKPAREYRVHFRHHMDPKEDRWMSREELVKTAPQIVAWVYNMQEASKCGSSDLAYQIVTLGADGKVLFWSWNRLENPIFGQVSGETNAVVDRCMARGVEGSSRSDWDKAAYDDAMESFDHPLIKAHLKDKYIEKCEEWYKYTTANKIHEREQRLHEPQSKMRYGVEGKLPNDFALRRVCGRYLTDNEGLRWTQDELLEMLKKKEEVNVLRNAFMKVELNALSVVGSFVEAKRSEEVRDSSVSGVGVVKKEADATEDMDKEFKHLIQSSNRNDLLDEFCKLSTRFDPHLLQECDNLRRRLEKNESGIRKILLVGALPSIDFSFASDLFEIPSSATLKDIQKTCLIAMLESLRNVGSELTHKNALLEVKNAMKFPISDSQLRGTVITLGHLYKQTREELMDSVFSDSFPDRCDDGFTNGMLTCYKEQLYTLRILLANVIDAPSPMRFMKEMEHMKRELNALASINKEYETRLHEVVFGLVEARRHPCPKCCRLVSHLRRGDYRMFNDLTVVRRAEAIMRHFDKLGVHGEPGKGNYNWKCRYCELVFPGTAKRCAEHFKSTTKGPSCNMNRLGGRLSAEEREKRELGRLQGIALVLGKVVPPALSQDCPSNVEGTYEQEGEEESSSPQPPQNRVNTGFSTTTNVRQTTLEEGGAIISKNEEAQRSIDDWLVYEGVPFNVVRSKYFLRMIEKVRGAERSFIPVKYDTQRTKRLDMSRSYCMSGKEKGVAAYFDILSESIHEVGEKSVVGVIMDNAAVCARAGRLVEDTFPLTFHVPCAAHCLDLMLHDIGKIEWGAETVTKANDMVKLIMNHQRVRDVYYIHAGGRQLLRPAATRLATNFHMLDRLKKQRKALVAMVTDDMWTTMLVPHAQRSTLHEMEDIILDAAGFWDLVNKAINAVYDIVLLLKLVDGNDSTISKVYAKMDRIVERLRVNKDLTVDQRDEMEVMVMRRWNAMTTPVHCAALFLDPEYRSSSEPHKDAEIQDGFYTWVYTWLKGASQEVCDQVEYEVDCWVQNIGKFSSQVAMDAARKQNPAAWWKRWCNELKHLHPHAIRLLGQGSSASGCERNWSLFAAIHTKERNGLAPETMHKLVYSKWNMRLLDMLQQMPERAKDLIEWDDPPTEEEQKEAKERVKVAERRLKSLTSAGDNIVPPADGGDDEDGDEAVVPCHEECNLEEIEEGEHGDWRGLTKAGNFLIKRFQTDVRRKARTLRTEEHMRAHKKGGGDTLPHGAATTAPQKETRTSSAQPDPQRQKKTRGRPIKTPLTDLDGSHAMTAEGEDNPTQITK</sequence>
<keyword evidence="4" id="KW-1185">Reference proteome</keyword>
<comment type="caution">
    <text evidence="3">The sequence shown here is derived from an EMBL/GenBank/DDBJ whole genome shotgun (WGS) entry which is preliminary data.</text>
</comment>
<dbReference type="PROSITE" id="PS50994">
    <property type="entry name" value="INTEGRASE"/>
    <property type="match status" value="1"/>
</dbReference>
<dbReference type="Proteomes" id="UP000265515">
    <property type="component" value="Unassembled WGS sequence"/>
</dbReference>
<protein>
    <recommendedName>
        <fullName evidence="2">Integrase catalytic domain-containing protein</fullName>
    </recommendedName>
</protein>
<name>A0A388L1K3_CHABU</name>
<dbReference type="InterPro" id="IPR036397">
    <property type="entry name" value="RNaseH_sf"/>
</dbReference>
<dbReference type="SUPFAM" id="SSF53098">
    <property type="entry name" value="Ribonuclease H-like"/>
    <property type="match status" value="2"/>
</dbReference>
<dbReference type="OrthoDB" id="1939135at2759"/>
<evidence type="ECO:0000313" key="4">
    <source>
        <dbReference type="Proteomes" id="UP000265515"/>
    </source>
</evidence>
<feature type="region of interest" description="Disordered" evidence="1">
    <location>
        <begin position="1502"/>
        <end position="1523"/>
    </location>
</feature>